<dbReference type="Gene3D" id="2.60.120.200">
    <property type="match status" value="2"/>
</dbReference>
<dbReference type="EMBL" id="CM027680">
    <property type="protein sequence ID" value="KAG0553121.1"/>
    <property type="molecule type" value="Genomic_DNA"/>
</dbReference>
<proteinExistence type="predicted"/>
<evidence type="ECO:0000256" key="2">
    <source>
        <dbReference type="ARBA" id="ARBA00023295"/>
    </source>
</evidence>
<dbReference type="Pfam" id="PF00722">
    <property type="entry name" value="Glyco_hydro_16"/>
    <property type="match status" value="2"/>
</dbReference>
<feature type="compositionally biased region" description="Low complexity" evidence="4">
    <location>
        <begin position="442"/>
        <end position="464"/>
    </location>
</feature>
<evidence type="ECO:0000313" key="7">
    <source>
        <dbReference type="Proteomes" id="UP000807115"/>
    </source>
</evidence>
<dbReference type="InterPro" id="IPR000757">
    <property type="entry name" value="Beta-glucanase-like"/>
</dbReference>
<evidence type="ECO:0000256" key="4">
    <source>
        <dbReference type="SAM" id="MobiDB-lite"/>
    </source>
</evidence>
<organism evidence="6 7">
    <name type="scientific">Sorghum bicolor</name>
    <name type="common">Sorghum</name>
    <name type="synonym">Sorghum vulgare</name>
    <dbReference type="NCBI Taxonomy" id="4558"/>
    <lineage>
        <taxon>Eukaryota</taxon>
        <taxon>Viridiplantae</taxon>
        <taxon>Streptophyta</taxon>
        <taxon>Embryophyta</taxon>
        <taxon>Tracheophyta</taxon>
        <taxon>Spermatophyta</taxon>
        <taxon>Magnoliopsida</taxon>
        <taxon>Liliopsida</taxon>
        <taxon>Poales</taxon>
        <taxon>Poaceae</taxon>
        <taxon>PACMAD clade</taxon>
        <taxon>Panicoideae</taxon>
        <taxon>Andropogonodae</taxon>
        <taxon>Andropogoneae</taxon>
        <taxon>Sorghinae</taxon>
        <taxon>Sorghum</taxon>
    </lineage>
</organism>
<dbReference type="PROSITE" id="PS51762">
    <property type="entry name" value="GH16_2"/>
    <property type="match status" value="1"/>
</dbReference>
<feature type="active site" description="Nucleophile" evidence="3">
    <location>
        <position position="99"/>
    </location>
</feature>
<feature type="compositionally biased region" description="Acidic residues" evidence="4">
    <location>
        <begin position="432"/>
        <end position="441"/>
    </location>
</feature>
<feature type="compositionally biased region" description="Basic and acidic residues" evidence="4">
    <location>
        <begin position="465"/>
        <end position="475"/>
    </location>
</feature>
<comment type="caution">
    <text evidence="6">The sequence shown here is derived from an EMBL/GenBank/DDBJ whole genome shotgun (WGS) entry which is preliminary data.</text>
</comment>
<gene>
    <name evidence="6" type="ORF">BDA96_01G567500</name>
</gene>
<feature type="domain" description="GH16" evidence="5">
    <location>
        <begin position="163"/>
        <end position="423"/>
    </location>
</feature>
<keyword evidence="1" id="KW-0378">Hydrolase</keyword>
<dbReference type="GO" id="GO:0005975">
    <property type="term" value="P:carbohydrate metabolic process"/>
    <property type="evidence" value="ECO:0007669"/>
    <property type="project" value="InterPro"/>
</dbReference>
<feature type="region of interest" description="Disordered" evidence="4">
    <location>
        <begin position="432"/>
        <end position="475"/>
    </location>
</feature>
<evidence type="ECO:0000259" key="5">
    <source>
        <dbReference type="PROSITE" id="PS51762"/>
    </source>
</evidence>
<evidence type="ECO:0000256" key="1">
    <source>
        <dbReference type="ARBA" id="ARBA00022801"/>
    </source>
</evidence>
<dbReference type="SUPFAM" id="SSF49899">
    <property type="entry name" value="Concanavalin A-like lectins/glucanases"/>
    <property type="match status" value="2"/>
</dbReference>
<dbReference type="PRINTS" id="PR00737">
    <property type="entry name" value="GLHYDRLASE16"/>
</dbReference>
<dbReference type="GO" id="GO:0004553">
    <property type="term" value="F:hydrolase activity, hydrolyzing O-glycosyl compounds"/>
    <property type="evidence" value="ECO:0007669"/>
    <property type="project" value="InterPro"/>
</dbReference>
<dbReference type="Proteomes" id="UP000807115">
    <property type="component" value="Chromosome 1"/>
</dbReference>
<sequence>MAAKSEVCTCEPHPLHPDGTEPLQQIAVDYCPEACLEKRHAGEIHVTYDHRGGARWRSRRRFRPGSAVATTIRAPAGDTSGLNYNIYLSSLEGSKDQDEIDFEFLGHDKRAVQTNYHVNGDGGREQIHALPFDSSDGFHHYAIAWDAAAIEWRVDGELVRREERREGEPWPEKPMYLYASVWDASYIADGKWTGTYHGRDAPYVCSYKDVRVPTAEHSVEEEPHPLHPNGTEPLQEIAVDYCPEACLEERHAGEIHVTYDHRGGARWRSKRRFRPGSAVATTIRAPAGDTSGLNYNIYLSSLEGSKDQDEIDFEFLGHDKRAVQTNYHVNGDGGREQIHALPFDSSDGFHHYAIAWDAATIEWRVDGELIRREERREGEPWPEKPMYLYASVWDASYIADGKWTGTYHGRDAPYVCSYKDVMVPTAKHLVEEDEENQDADAADAPGVDPAADADAAAAAAAAAAGEEKDAGAGEV</sequence>
<feature type="active site" description="Proton donor" evidence="3">
    <location>
        <position position="103"/>
    </location>
</feature>
<keyword evidence="2" id="KW-0326">Glycosidase</keyword>
<name>A0A921V4G6_SORBI</name>
<dbReference type="InterPro" id="IPR013320">
    <property type="entry name" value="ConA-like_dom_sf"/>
</dbReference>
<evidence type="ECO:0000313" key="6">
    <source>
        <dbReference type="EMBL" id="KAG0553121.1"/>
    </source>
</evidence>
<dbReference type="InterPro" id="IPR044791">
    <property type="entry name" value="Beta-glucanase/XTH"/>
</dbReference>
<reference evidence="6" key="2">
    <citation type="submission" date="2020-10" db="EMBL/GenBank/DDBJ databases">
        <authorList>
            <person name="Cooper E.A."/>
            <person name="Brenton Z.W."/>
            <person name="Flinn B.S."/>
            <person name="Jenkins J."/>
            <person name="Shu S."/>
            <person name="Flowers D."/>
            <person name="Luo F."/>
            <person name="Wang Y."/>
            <person name="Xia P."/>
            <person name="Barry K."/>
            <person name="Daum C."/>
            <person name="Lipzen A."/>
            <person name="Yoshinaga Y."/>
            <person name="Schmutz J."/>
            <person name="Saski C."/>
            <person name="Vermerris W."/>
            <person name="Kresovich S."/>
        </authorList>
    </citation>
    <scope>NUCLEOTIDE SEQUENCE</scope>
</reference>
<dbReference type="PANTHER" id="PTHR31062">
    <property type="entry name" value="XYLOGLUCAN ENDOTRANSGLUCOSYLASE/HYDROLASE PROTEIN 8-RELATED"/>
    <property type="match status" value="1"/>
</dbReference>
<reference evidence="6" key="1">
    <citation type="journal article" date="2019" name="BMC Genomics">
        <title>A new reference genome for Sorghum bicolor reveals high levels of sequence similarity between sweet and grain genotypes: implications for the genetics of sugar metabolism.</title>
        <authorList>
            <person name="Cooper E.A."/>
            <person name="Brenton Z.W."/>
            <person name="Flinn B.S."/>
            <person name="Jenkins J."/>
            <person name="Shu S."/>
            <person name="Flowers D."/>
            <person name="Luo F."/>
            <person name="Wang Y."/>
            <person name="Xia P."/>
            <person name="Barry K."/>
            <person name="Daum C."/>
            <person name="Lipzen A."/>
            <person name="Yoshinaga Y."/>
            <person name="Schmutz J."/>
            <person name="Saski C."/>
            <person name="Vermerris W."/>
            <person name="Kresovich S."/>
        </authorList>
    </citation>
    <scope>NUCLEOTIDE SEQUENCE</scope>
</reference>
<dbReference type="AlphaFoldDB" id="A0A921V4G6"/>
<accession>A0A921V4G6</accession>
<protein>
    <recommendedName>
        <fullName evidence="5">GH16 domain-containing protein</fullName>
    </recommendedName>
</protein>
<evidence type="ECO:0000256" key="3">
    <source>
        <dbReference type="PIRSR" id="PIRSR608264-1"/>
    </source>
</evidence>
<dbReference type="InterPro" id="IPR008264">
    <property type="entry name" value="Beta_glucanase"/>
</dbReference>